<gene>
    <name evidence="2" type="ordered locus">AZC_4221</name>
</gene>
<protein>
    <recommendedName>
        <fullName evidence="4">HAMP domain-containing protein</fullName>
    </recommendedName>
</protein>
<evidence type="ECO:0008006" key="4">
    <source>
        <dbReference type="Google" id="ProtNLM"/>
    </source>
</evidence>
<reference evidence="2 3" key="3">
    <citation type="journal article" date="2008" name="BMC Genomics">
        <title>The genome of the versatile nitrogen fixer Azorhizobium caulinodans ORS571.</title>
        <authorList>
            <person name="Lee KB."/>
            <person name="Backer P.D."/>
            <person name="Aono T."/>
            <person name="Liu CT."/>
            <person name="Suzuki S."/>
            <person name="Suzuki T."/>
            <person name="Kaneko T."/>
            <person name="Yamada M."/>
            <person name="Tabata S."/>
            <person name="Kupfer D.M."/>
            <person name="Najar F.Z."/>
            <person name="Wiley G.B."/>
            <person name="Roe B."/>
            <person name="Binnewies T.T."/>
            <person name="Ussery D.W."/>
            <person name="D'Haeze W."/>
            <person name="Herder J.D."/>
            <person name="Gevers D."/>
            <person name="Vereecke D."/>
            <person name="Holsters M."/>
            <person name="Oyaizu H."/>
        </authorList>
    </citation>
    <scope>NUCLEOTIDE SEQUENCE [LARGE SCALE GENOMIC DNA]</scope>
    <source>
        <strain evidence="3">ATCC 43989 / DSM 5975 / JCM 20966 / LMG 6465 / NBRC 14845 / NCIMB 13405 / ORS 571</strain>
    </source>
</reference>
<accession>A8HSV3</accession>
<evidence type="ECO:0000256" key="1">
    <source>
        <dbReference type="SAM" id="Phobius"/>
    </source>
</evidence>
<proteinExistence type="predicted"/>
<keyword evidence="1" id="KW-1133">Transmembrane helix</keyword>
<feature type="transmembrane region" description="Helical" evidence="1">
    <location>
        <begin position="193"/>
        <end position="215"/>
    </location>
</feature>
<evidence type="ECO:0000313" key="2">
    <source>
        <dbReference type="EMBL" id="BAF90219.1"/>
    </source>
</evidence>
<name>A8HSV3_AZOC5</name>
<organism evidence="2 3">
    <name type="scientific">Azorhizobium caulinodans (strain ATCC 43989 / DSM 5975 / JCM 20966 / LMG 6465 / NBRC 14845 / NCIMB 13405 / ORS 571)</name>
    <dbReference type="NCBI Taxonomy" id="438753"/>
    <lineage>
        <taxon>Bacteria</taxon>
        <taxon>Pseudomonadati</taxon>
        <taxon>Pseudomonadota</taxon>
        <taxon>Alphaproteobacteria</taxon>
        <taxon>Hyphomicrobiales</taxon>
        <taxon>Xanthobacteraceae</taxon>
        <taxon>Azorhizobium</taxon>
    </lineage>
</organism>
<dbReference type="HOGENOM" id="CLU_1119820_0_0_5"/>
<dbReference type="eggNOG" id="ENOG5033D8P">
    <property type="taxonomic scope" value="Bacteria"/>
</dbReference>
<sequence>MLWFEPGGTANVRPVSPSFVCCMTFIGRLILIVSAALLATLLLVAAGAFVASERVTANIERARVSHMLGSLRAATEANLSIGLALDQISSLQARIERENAADAAIIAIDIFNAQERSVSRKSIYSTDRGSIGENVPWAWTERLANNTIWSVPGHGETVYITRFDNDLGLAGGIAITVSDSARDVRNERLLQDLAWHTGLIALGTIAVGIVLSLIFSHMITRPFRTATALLKGSEIPVSGEGMEHLAQQTRRNWDRMDVRLDTGLKQLEALDDAQ</sequence>
<evidence type="ECO:0000313" key="3">
    <source>
        <dbReference type="Proteomes" id="UP000000270"/>
    </source>
</evidence>
<dbReference type="AlphaFoldDB" id="A8HSV3"/>
<keyword evidence="1" id="KW-0472">Membrane</keyword>
<reference evidence="2 3" key="4">
    <citation type="journal article" date="2009" name="Appl. Environ. Microbiol.">
        <title>Comparative genome-wide transcriptional profiling of Azorhizobium caulinodans ORS571 grown under free-living and symbiotic conditions.</title>
        <authorList>
            <person name="Tsukada S."/>
            <person name="Aono T."/>
            <person name="Akiba N."/>
            <person name="Lee KB."/>
            <person name="Liu CT."/>
            <person name="Toyazaki H."/>
            <person name="Oyaizu H."/>
        </authorList>
    </citation>
    <scope>NUCLEOTIDE SEQUENCE [LARGE SCALE GENOMIC DNA]</scope>
    <source>
        <strain evidence="3">ATCC 43989 / DSM 5975 / JCM 20966 / LMG 6465 / NBRC 14845 / NCIMB 13405 / ORS 571</strain>
    </source>
</reference>
<dbReference type="STRING" id="438753.AZC_4221"/>
<reference evidence="2 3" key="5">
    <citation type="journal article" date="2010" name="Appl. Environ. Microbiol.">
        <title>phrR-like gene praR of Azorhizobium caulinodans ORS571 is essential for symbiosis with Sesbania rostrata and is involved in expression of reb genes.</title>
        <authorList>
            <person name="Akiba N."/>
            <person name="Aono T."/>
            <person name="Toyazaki H."/>
            <person name="Sato S."/>
            <person name="Oyaizu H."/>
        </authorList>
    </citation>
    <scope>NUCLEOTIDE SEQUENCE [LARGE SCALE GENOMIC DNA]</scope>
    <source>
        <strain evidence="3">ATCC 43989 / DSM 5975 / JCM 20966 / LMG 6465 / NBRC 14845 / NCIMB 13405 / ORS 571</strain>
    </source>
</reference>
<reference evidence="2 3" key="1">
    <citation type="journal article" date="2007" name="Appl. Environ. Microbiol.">
        <title>Rhizobial factors required for stem nodule maturation and maintenance in Sesbania rostrata-Azorhizobium caulinodans ORS571 symbiosis.</title>
        <authorList>
            <person name="Suzuki S."/>
            <person name="Aono T."/>
            <person name="Lee KB."/>
            <person name="Suzuki T."/>
            <person name="Liu CT."/>
            <person name="Miwa H."/>
            <person name="Wakao S."/>
            <person name="Iki T."/>
            <person name="Oyaizu H."/>
        </authorList>
    </citation>
    <scope>NUCLEOTIDE SEQUENCE [LARGE SCALE GENOMIC DNA]</scope>
    <source>
        <strain evidence="3">ATCC 43989 / DSM 5975 / JCM 20966 / LMG 6465 / NBRC 14845 / NCIMB 13405 / ORS 571</strain>
    </source>
</reference>
<reference evidence="3" key="2">
    <citation type="submission" date="2007-04" db="EMBL/GenBank/DDBJ databases">
        <title>Complete genome sequence of the nitrogen-fixing bacterium Azorhizobium caulinodans ORS571.</title>
        <authorList>
            <person name="Lee K.B."/>
            <person name="Backer P.D."/>
            <person name="Aono T."/>
            <person name="Liu C.T."/>
            <person name="Suzuki S."/>
            <person name="Suzuki T."/>
            <person name="Kaneko T."/>
            <person name="Yamada M."/>
            <person name="Tabata S."/>
            <person name="Kupfer D.M."/>
            <person name="Najar F.Z."/>
            <person name="Wiley G.B."/>
            <person name="Roe B."/>
            <person name="Binnewies T."/>
            <person name="Ussery D."/>
            <person name="Vereecke D."/>
            <person name="Gevers D."/>
            <person name="Holsters M."/>
            <person name="Oyaizu H."/>
        </authorList>
    </citation>
    <scope>NUCLEOTIDE SEQUENCE [LARGE SCALE GENOMIC DNA]</scope>
    <source>
        <strain evidence="3">ATCC 43989 / DSM 5975 / JCM 20966 / LMG 6465 / NBRC 14845 / NCIMB 13405 / ORS 571</strain>
    </source>
</reference>
<feature type="transmembrane region" description="Helical" evidence="1">
    <location>
        <begin position="25"/>
        <end position="51"/>
    </location>
</feature>
<keyword evidence="1" id="KW-0812">Transmembrane</keyword>
<reference evidence="2 3" key="6">
    <citation type="journal article" date="2011" name="Appl. Environ. Microbiol.">
        <title>Involvement of the azorhizobial chromosome partition gene (parA) in the onset of bacteroid differentiation during Sesbania rostrata stem nodule development.</title>
        <authorList>
            <person name="Liu CT."/>
            <person name="Lee KB."/>
            <person name="Wang YS."/>
            <person name="Peng MH."/>
            <person name="Lee KT."/>
            <person name="Suzuki S."/>
            <person name="Suzuki T."/>
            <person name="Oyaizu H."/>
        </authorList>
    </citation>
    <scope>NUCLEOTIDE SEQUENCE [LARGE SCALE GENOMIC DNA]</scope>
    <source>
        <strain evidence="3">ATCC 43989 / DSM 5975 / JCM 20966 / LMG 6465 / NBRC 14845 / NCIMB 13405 / ORS 571</strain>
    </source>
</reference>
<dbReference type="KEGG" id="azc:AZC_4221"/>
<dbReference type="Proteomes" id="UP000000270">
    <property type="component" value="Chromosome"/>
</dbReference>
<keyword evidence="3" id="KW-1185">Reference proteome</keyword>
<dbReference type="EMBL" id="AP009384">
    <property type="protein sequence ID" value="BAF90219.1"/>
    <property type="molecule type" value="Genomic_DNA"/>
</dbReference>